<dbReference type="AlphaFoldDB" id="A0A8H7XWJ7"/>
<dbReference type="EMBL" id="JAFIQS010000007">
    <property type="protein sequence ID" value="KAG5166965.1"/>
    <property type="molecule type" value="Genomic_DNA"/>
</dbReference>
<reference evidence="2" key="1">
    <citation type="submission" date="2021-02" db="EMBL/GenBank/DDBJ databases">
        <title>Psilocybe cubensis genome.</title>
        <authorList>
            <person name="Mckernan K.J."/>
            <person name="Crawford S."/>
            <person name="Trippe A."/>
            <person name="Kane L.T."/>
            <person name="Mclaughlin S."/>
        </authorList>
    </citation>
    <scope>NUCLEOTIDE SEQUENCE [LARGE SCALE GENOMIC DNA]</scope>
    <source>
        <strain evidence="2">MGC-MH-2018</strain>
    </source>
</reference>
<accession>A0A8H7XWJ7</accession>
<evidence type="ECO:0000313" key="2">
    <source>
        <dbReference type="EMBL" id="KAG5166965.1"/>
    </source>
</evidence>
<proteinExistence type="predicted"/>
<comment type="caution">
    <text evidence="2">The sequence shown here is derived from an EMBL/GenBank/DDBJ whole genome shotgun (WGS) entry which is preliminary data.</text>
</comment>
<name>A0A8H7XWJ7_PSICU</name>
<evidence type="ECO:0000256" key="1">
    <source>
        <dbReference type="SAM" id="MobiDB-lite"/>
    </source>
</evidence>
<sequence>MNRQPSEKATTSNQKTPRLHLHFFVGGSCLSRIKRHRISESSDTQIEKIIGAVLNHVNEMTRLIGTFPSISRGDQGALDNLPSVDHCKHIKIAEDASTRFYDLLITHPSKIYSKYRNSKWINDYKGTLEQFGLRKRLLEDLSNMSKNLKYKPGLVTIEELNTLPNIYRPLRHQFRLEVLRREDAALTVSLMENGVEMHGLLTGQIDYDSFDPTELELQVVNEDLDCETDSHIYSHRYITRFEEVNEEHVTKLTNFKFQNVFGPSDRQELVSKSGDDSVRRVESATEEQRSQGREVHNVNTKRNEALLSVADIYIRILVESCSENQGKILGTQSVPTQAAVVSISGQIDAVDRDLRNTMNMTAHPKLNTEEGQTGFAPYSQEWIFSTIKNAVFENSADREGMMLTYTYYFFTQ</sequence>
<feature type="region of interest" description="Disordered" evidence="1">
    <location>
        <begin position="266"/>
        <end position="297"/>
    </location>
</feature>
<gene>
    <name evidence="2" type="ORF">JR316_007302</name>
</gene>
<dbReference type="PROSITE" id="PS51257">
    <property type="entry name" value="PROKAR_LIPOPROTEIN"/>
    <property type="match status" value="1"/>
</dbReference>
<organism evidence="2">
    <name type="scientific">Psilocybe cubensis</name>
    <name type="common">Psychedelic mushroom</name>
    <name type="synonym">Stropharia cubensis</name>
    <dbReference type="NCBI Taxonomy" id="181762"/>
    <lineage>
        <taxon>Eukaryota</taxon>
        <taxon>Fungi</taxon>
        <taxon>Dikarya</taxon>
        <taxon>Basidiomycota</taxon>
        <taxon>Agaricomycotina</taxon>
        <taxon>Agaricomycetes</taxon>
        <taxon>Agaricomycetidae</taxon>
        <taxon>Agaricales</taxon>
        <taxon>Agaricineae</taxon>
        <taxon>Strophariaceae</taxon>
        <taxon>Psilocybe</taxon>
    </lineage>
</organism>
<protein>
    <submittedName>
        <fullName evidence="2">Uncharacterized protein</fullName>
    </submittedName>
</protein>